<dbReference type="AlphaFoldDB" id="A0A507QSR6"/>
<dbReference type="Pfam" id="PF08787">
    <property type="entry name" value="Alginate_lyase2"/>
    <property type="match status" value="1"/>
</dbReference>
<feature type="signal peptide" evidence="1">
    <location>
        <begin position="1"/>
        <end position="19"/>
    </location>
</feature>
<dbReference type="EMBL" id="VIFY01000124">
    <property type="protein sequence ID" value="TQB70057.1"/>
    <property type="molecule type" value="Genomic_DNA"/>
</dbReference>
<accession>A0A507QSR6</accession>
<comment type="caution">
    <text evidence="3">The sequence shown here is derived from an EMBL/GenBank/DDBJ whole genome shotgun (WGS) entry which is preliminary data.</text>
</comment>
<protein>
    <recommendedName>
        <fullName evidence="2">Alginate lyase 2 domain-containing protein</fullName>
    </recommendedName>
</protein>
<keyword evidence="1" id="KW-0732">Signal</keyword>
<evidence type="ECO:0000313" key="3">
    <source>
        <dbReference type="EMBL" id="TQB70057.1"/>
    </source>
</evidence>
<dbReference type="Gene3D" id="2.60.120.200">
    <property type="match status" value="1"/>
</dbReference>
<dbReference type="InterPro" id="IPR013320">
    <property type="entry name" value="ConA-like_dom_sf"/>
</dbReference>
<evidence type="ECO:0000313" key="4">
    <source>
        <dbReference type="Proteomes" id="UP000319663"/>
    </source>
</evidence>
<reference evidence="3 4" key="1">
    <citation type="submission" date="2019-06" db="EMBL/GenBank/DDBJ databases">
        <title>Wine fermentation using esterase from Monascus purpureus.</title>
        <authorList>
            <person name="Geng C."/>
            <person name="Zhang Y."/>
        </authorList>
    </citation>
    <scope>NUCLEOTIDE SEQUENCE [LARGE SCALE GENOMIC DNA]</scope>
    <source>
        <strain evidence="3">HQ1</strain>
    </source>
</reference>
<name>A0A507QSR6_MONPU</name>
<organism evidence="3 4">
    <name type="scientific">Monascus purpureus</name>
    <name type="common">Red mold</name>
    <name type="synonym">Monascus anka</name>
    <dbReference type="NCBI Taxonomy" id="5098"/>
    <lineage>
        <taxon>Eukaryota</taxon>
        <taxon>Fungi</taxon>
        <taxon>Dikarya</taxon>
        <taxon>Ascomycota</taxon>
        <taxon>Pezizomycotina</taxon>
        <taxon>Eurotiomycetes</taxon>
        <taxon>Eurotiomycetidae</taxon>
        <taxon>Eurotiales</taxon>
        <taxon>Aspergillaceae</taxon>
        <taxon>Monascus</taxon>
    </lineage>
</organism>
<keyword evidence="4" id="KW-1185">Reference proteome</keyword>
<dbReference type="OrthoDB" id="77013at2759"/>
<feature type="chain" id="PRO_5021415679" description="Alginate lyase 2 domain-containing protein" evidence="1">
    <location>
        <begin position="20"/>
        <end position="250"/>
    </location>
</feature>
<gene>
    <name evidence="3" type="ORF">MPDQ_001026</name>
</gene>
<feature type="domain" description="Alginate lyase 2" evidence="2">
    <location>
        <begin position="30"/>
        <end position="249"/>
    </location>
</feature>
<dbReference type="Proteomes" id="UP000319663">
    <property type="component" value="Unassembled WGS sequence"/>
</dbReference>
<evidence type="ECO:0000256" key="1">
    <source>
        <dbReference type="SAM" id="SignalP"/>
    </source>
</evidence>
<dbReference type="InterPro" id="IPR014895">
    <property type="entry name" value="Alginate_lyase_2"/>
</dbReference>
<proteinExistence type="predicted"/>
<evidence type="ECO:0000259" key="2">
    <source>
        <dbReference type="Pfam" id="PF08787"/>
    </source>
</evidence>
<dbReference type="SUPFAM" id="SSF49899">
    <property type="entry name" value="Concanavalin A-like lectins/glucanases"/>
    <property type="match status" value="1"/>
</dbReference>
<sequence>MAAKTIISALLVLPALTAALNPSCNPGGNFDLRPWSLQLPTGEDGDPDTVSSARLQNCDGYHDKNFYTDPSNGQIVMLAPGLPEKTHCATTSGSDHCRTEFREVDPNTGKNIDWDPSGTNTLTVGMTVIKADDGTHGTAIGQVFASGPKKPLAEMYYSQEGKIVVGIKKSDKGNQIPTTVGQVPLGTPFTYELSYSQGQLSVTINGNKTPLSTYDWGYSPRCYFKAGNYNQATSDVGSEVHIDSIQVVHN</sequence>